<dbReference type="InterPro" id="IPR029051">
    <property type="entry name" value="DUF4352"/>
</dbReference>
<keyword evidence="4" id="KW-1185">Reference proteome</keyword>
<gene>
    <name evidence="3" type="ORF">BN424_1893</name>
</gene>
<dbReference type="Proteomes" id="UP000000212">
    <property type="component" value="Chromosome"/>
</dbReference>
<evidence type="ECO:0000313" key="3">
    <source>
        <dbReference type="EMBL" id="CCO11334.2"/>
    </source>
</evidence>
<organism evidence="3 4">
    <name type="scientific">Carnobacterium maltaromaticum LMA28</name>
    <dbReference type="NCBI Taxonomy" id="1234679"/>
    <lineage>
        <taxon>Bacteria</taxon>
        <taxon>Bacillati</taxon>
        <taxon>Bacillota</taxon>
        <taxon>Bacilli</taxon>
        <taxon>Lactobacillales</taxon>
        <taxon>Carnobacteriaceae</taxon>
        <taxon>Carnobacterium</taxon>
    </lineage>
</organism>
<dbReference type="PROSITE" id="PS51257">
    <property type="entry name" value="PROKAR_LIPOPROTEIN"/>
    <property type="match status" value="1"/>
</dbReference>
<reference evidence="4" key="1">
    <citation type="journal article" date="2013" name="Genome Announc.">
        <title>Complete Chromosome Sequence of Carnobacterium maltaromaticum LMA 28.</title>
        <authorList>
            <person name="Cailliez-Grimal C."/>
            <person name="Chaillou S."/>
            <person name="Anba-Mondoloni J."/>
            <person name="Loux V."/>
            <person name="Afzal M.I."/>
            <person name="Rahman A."/>
            <person name="Kergourlay G."/>
            <person name="Champomier-Verges M.C."/>
            <person name="Zagorec M."/>
            <person name="Dalgaard P."/>
            <person name="Leisner J.J."/>
            <person name="Prevost H."/>
            <person name="Revol-Junelles A.M."/>
            <person name="Borges F."/>
        </authorList>
    </citation>
    <scope>NUCLEOTIDE SEQUENCE</scope>
    <source>
        <strain evidence="4">LMA28</strain>
    </source>
</reference>
<dbReference type="InterPro" id="IPR029050">
    <property type="entry name" value="Immunoprotect_excell_Ig-like"/>
</dbReference>
<evidence type="ECO:0000256" key="1">
    <source>
        <dbReference type="ARBA" id="ARBA00022729"/>
    </source>
</evidence>
<protein>
    <recommendedName>
        <fullName evidence="2">DUF4352 domain-containing protein</fullName>
    </recommendedName>
</protein>
<dbReference type="AlphaFoldDB" id="K8E4I1"/>
<dbReference type="RefSeq" id="WP_015076563.1">
    <property type="nucleotide sequence ID" value="NC_019425.2"/>
</dbReference>
<dbReference type="KEGG" id="cml:BN424_1893"/>
<keyword evidence="1" id="KW-0732">Signal</keyword>
<dbReference type="EMBL" id="HE999757">
    <property type="protein sequence ID" value="CCO11334.2"/>
    <property type="molecule type" value="Genomic_DNA"/>
</dbReference>
<sequence length="181" mass="19443">MKKILSLAFVGVIGILLIGCGVNDNKVTDSSSEVSKDINIDSTSAENNSSESSFESNAPLEIGQTNYFNMDDVSGDLEVTLTAVKKDTAESEPDYNKPTGSYFVVVDFTVKNNTPNSYTVNAAEFSIYDGSGAKGEVASNNFVLEDVAPGKNYSGQVYFNINGDGPFEVFLYGSSWSMDVE</sequence>
<dbReference type="STRING" id="1234679.BN424_1893"/>
<dbReference type="Pfam" id="PF11611">
    <property type="entry name" value="DUF4352"/>
    <property type="match status" value="1"/>
</dbReference>
<proteinExistence type="predicted"/>
<dbReference type="OrthoDB" id="2389763at2"/>
<accession>K8E4I1</accession>
<feature type="domain" description="DUF4352" evidence="2">
    <location>
        <begin position="75"/>
        <end position="162"/>
    </location>
</feature>
<name>K8E4I1_CARML</name>
<evidence type="ECO:0000259" key="2">
    <source>
        <dbReference type="Pfam" id="PF11611"/>
    </source>
</evidence>
<evidence type="ECO:0000313" key="4">
    <source>
        <dbReference type="Proteomes" id="UP000000212"/>
    </source>
</evidence>
<dbReference type="Gene3D" id="2.60.40.1240">
    <property type="match status" value="1"/>
</dbReference>
<dbReference type="HOGENOM" id="CLU_110214_0_0_9"/>